<comment type="caution">
    <text evidence="3">The sequence shown here is derived from an EMBL/GenBank/DDBJ whole genome shotgun (WGS) entry which is preliminary data.</text>
</comment>
<dbReference type="Gene3D" id="3.20.20.450">
    <property type="entry name" value="EAL domain"/>
    <property type="match status" value="1"/>
</dbReference>
<feature type="transmembrane region" description="Helical" evidence="1">
    <location>
        <begin position="12"/>
        <end position="35"/>
    </location>
</feature>
<proteinExistence type="predicted"/>
<keyword evidence="1" id="KW-1133">Transmembrane helix</keyword>
<dbReference type="SUPFAM" id="SSF55073">
    <property type="entry name" value="Nucleotide cyclase"/>
    <property type="match status" value="1"/>
</dbReference>
<reference evidence="3" key="1">
    <citation type="journal article" date="2021" name="PeerJ">
        <title>Extensive microbial diversity within the chicken gut microbiome revealed by metagenomics and culture.</title>
        <authorList>
            <person name="Gilroy R."/>
            <person name="Ravi A."/>
            <person name="Getino M."/>
            <person name="Pursley I."/>
            <person name="Horton D.L."/>
            <person name="Alikhan N.F."/>
            <person name="Baker D."/>
            <person name="Gharbi K."/>
            <person name="Hall N."/>
            <person name="Watson M."/>
            <person name="Adriaenssens E.M."/>
            <person name="Foster-Nyarko E."/>
            <person name="Jarju S."/>
            <person name="Secka A."/>
            <person name="Antonio M."/>
            <person name="Oren A."/>
            <person name="Chaudhuri R.R."/>
            <person name="La Ragione R."/>
            <person name="Hildebrand F."/>
            <person name="Pallen M.J."/>
        </authorList>
    </citation>
    <scope>NUCLEOTIDE SEQUENCE</scope>
    <source>
        <strain evidence="3">B5-657</strain>
    </source>
</reference>
<dbReference type="InterPro" id="IPR029787">
    <property type="entry name" value="Nucleotide_cyclase"/>
</dbReference>
<dbReference type="Pfam" id="PF00563">
    <property type="entry name" value="EAL"/>
    <property type="match status" value="1"/>
</dbReference>
<name>A0A9E2KCM4_9FIRM</name>
<dbReference type="CDD" id="cd01948">
    <property type="entry name" value="EAL"/>
    <property type="match status" value="1"/>
</dbReference>
<dbReference type="PANTHER" id="PTHR33121">
    <property type="entry name" value="CYCLIC DI-GMP PHOSPHODIESTERASE PDEF"/>
    <property type="match status" value="1"/>
</dbReference>
<feature type="domain" description="EAL" evidence="2">
    <location>
        <begin position="476"/>
        <end position="724"/>
    </location>
</feature>
<sequence length="724" mass="83897">MRKFKGKNSKVNFIWIFIIWFSVILSILLLNNFIINENKKNLLNTIKTITDEINVRLNKEINTKFTNLEVTAKYLSEEELANPEKAIQELNRVAEKSNFNKIAITYPDGVSYLNTGQVINLGHREYFQKSMRGENYISSLVESAVDSSAVNVYSVPIIRNDKVVGVLWGSVLTEDFYKSLLMENIYYLDAIYFVDNLGNTISQLATTPFDKNFFDFIEETGKINEKNLKAMEKDFINAQDSYKLFTYRNEEVYIYYSKLNYNDWWLLGKISTEKIKNMNSSVFITSSGISVALILCSSLSFIILISKNKKTNDLFKLIAFTDDITEGKNDFFLKNNLDKIINKKGNFAFISLEIINIKPIINLLGFKNTQFLLKEAYNYIAESLNKDEVVVHSYLGEYKLVLKYNDEAELIKRIETINLNEINKNIDVKIGIYLIDRADIKFEEVFSYVNIAKESITDHLKYAIYTEEMHKKEYDKIKLEEEIKQGIANKEFKAYFQPKYGKDGKMIIGAEALVRWHKCGSIISPYVFIPVCEVNGLIKEIDELVLEDVCQNLRLWINQNKKVVPISVNLSRNYLDKINCINRLVKIINQYDIPKELIEFEVTESSLVGNEKKLKETIDTLRDKGFKVLLDDFGVGYSSIRTISEMNFDTLKIDKSFVDGIGEERWENIINYTIALSKKLDMNIIAEGIETEEQYQFLINSSCDVFQGYYFNKPINSDEFSKLL</sequence>
<organism evidence="3 4">
    <name type="scientific">Candidatus Cellulosilyticum pullistercoris</name>
    <dbReference type="NCBI Taxonomy" id="2838521"/>
    <lineage>
        <taxon>Bacteria</taxon>
        <taxon>Bacillati</taxon>
        <taxon>Bacillota</taxon>
        <taxon>Clostridia</taxon>
        <taxon>Lachnospirales</taxon>
        <taxon>Cellulosilyticaceae</taxon>
        <taxon>Cellulosilyticum</taxon>
    </lineage>
</organism>
<reference evidence="3" key="2">
    <citation type="submission" date="2021-04" db="EMBL/GenBank/DDBJ databases">
        <authorList>
            <person name="Gilroy R."/>
        </authorList>
    </citation>
    <scope>NUCLEOTIDE SEQUENCE</scope>
    <source>
        <strain evidence="3">B5-657</strain>
    </source>
</reference>
<dbReference type="SUPFAM" id="SSF141868">
    <property type="entry name" value="EAL domain-like"/>
    <property type="match status" value="1"/>
</dbReference>
<dbReference type="EMBL" id="JAHLFQ010000232">
    <property type="protein sequence ID" value="MBU3805044.1"/>
    <property type="molecule type" value="Genomic_DNA"/>
</dbReference>
<accession>A0A9E2KCM4</accession>
<dbReference type="Proteomes" id="UP000824229">
    <property type="component" value="Unassembled WGS sequence"/>
</dbReference>
<dbReference type="Gene3D" id="3.30.450.20">
    <property type="entry name" value="PAS domain"/>
    <property type="match status" value="1"/>
</dbReference>
<dbReference type="InterPro" id="IPR043128">
    <property type="entry name" value="Rev_trsase/Diguanyl_cyclase"/>
</dbReference>
<feature type="transmembrane region" description="Helical" evidence="1">
    <location>
        <begin position="282"/>
        <end position="305"/>
    </location>
</feature>
<evidence type="ECO:0000313" key="4">
    <source>
        <dbReference type="Proteomes" id="UP000824229"/>
    </source>
</evidence>
<dbReference type="InterPro" id="IPR001633">
    <property type="entry name" value="EAL_dom"/>
</dbReference>
<dbReference type="InterPro" id="IPR050706">
    <property type="entry name" value="Cyclic-di-GMP_PDE-like"/>
</dbReference>
<gene>
    <name evidence="3" type="ORF">H9872_09860</name>
</gene>
<dbReference type="PROSITE" id="PS50883">
    <property type="entry name" value="EAL"/>
    <property type="match status" value="1"/>
</dbReference>
<evidence type="ECO:0000256" key="1">
    <source>
        <dbReference type="SAM" id="Phobius"/>
    </source>
</evidence>
<evidence type="ECO:0000313" key="3">
    <source>
        <dbReference type="EMBL" id="MBU3805044.1"/>
    </source>
</evidence>
<dbReference type="SMART" id="SM00052">
    <property type="entry name" value="EAL"/>
    <property type="match status" value="1"/>
</dbReference>
<dbReference type="Gene3D" id="3.30.70.270">
    <property type="match status" value="1"/>
</dbReference>
<keyword evidence="1" id="KW-0812">Transmembrane</keyword>
<dbReference type="GO" id="GO:0071111">
    <property type="term" value="F:cyclic-guanylate-specific phosphodiesterase activity"/>
    <property type="evidence" value="ECO:0007669"/>
    <property type="project" value="InterPro"/>
</dbReference>
<dbReference type="AlphaFoldDB" id="A0A9E2KCM4"/>
<evidence type="ECO:0000259" key="2">
    <source>
        <dbReference type="PROSITE" id="PS50883"/>
    </source>
</evidence>
<dbReference type="InterPro" id="IPR035919">
    <property type="entry name" value="EAL_sf"/>
</dbReference>
<dbReference type="PANTHER" id="PTHR33121:SF70">
    <property type="entry name" value="SIGNALING PROTEIN YKOW"/>
    <property type="match status" value="1"/>
</dbReference>
<keyword evidence="1" id="KW-0472">Membrane</keyword>
<protein>
    <submittedName>
        <fullName evidence="3">EAL domain-containing protein</fullName>
    </submittedName>
</protein>